<evidence type="ECO:0000256" key="2">
    <source>
        <dbReference type="ARBA" id="ARBA00001946"/>
    </source>
</evidence>
<proteinExistence type="inferred from homology"/>
<feature type="binding site" evidence="7">
    <location>
        <position position="241"/>
    </location>
    <ligand>
        <name>Mg(2+)</name>
        <dbReference type="ChEBI" id="CHEBI:18420"/>
        <label>1</label>
        <note>catalytic</note>
    </ligand>
</feature>
<dbReference type="PROSITE" id="PS00629">
    <property type="entry name" value="IMP_1"/>
    <property type="match status" value="1"/>
</dbReference>
<keyword evidence="4 7" id="KW-0479">Metal-binding</keyword>
<feature type="binding site" evidence="7">
    <location>
        <position position="110"/>
    </location>
    <ligand>
        <name>Mg(2+)</name>
        <dbReference type="ChEBI" id="CHEBI:18420"/>
        <label>1</label>
        <note>catalytic</note>
    </ligand>
</feature>
<dbReference type="GO" id="GO:0006020">
    <property type="term" value="P:inositol metabolic process"/>
    <property type="evidence" value="ECO:0007669"/>
    <property type="project" value="TreeGrafter"/>
</dbReference>
<dbReference type="SUPFAM" id="SSF56655">
    <property type="entry name" value="Carbohydrate phosphatase"/>
    <property type="match status" value="1"/>
</dbReference>
<comment type="cofactor">
    <cofactor evidence="2 7 8">
        <name>Mg(2+)</name>
        <dbReference type="ChEBI" id="CHEBI:18420"/>
    </cofactor>
</comment>
<dbReference type="Pfam" id="PF00459">
    <property type="entry name" value="Inositol_P"/>
    <property type="match status" value="1"/>
</dbReference>
<comment type="catalytic activity">
    <reaction evidence="1 8">
        <text>a myo-inositol phosphate + H2O = myo-inositol + phosphate</text>
        <dbReference type="Rhea" id="RHEA:24056"/>
        <dbReference type="ChEBI" id="CHEBI:15377"/>
        <dbReference type="ChEBI" id="CHEBI:17268"/>
        <dbReference type="ChEBI" id="CHEBI:43474"/>
        <dbReference type="ChEBI" id="CHEBI:84139"/>
        <dbReference type="EC" id="3.1.3.25"/>
    </reaction>
</comment>
<evidence type="ECO:0000313" key="9">
    <source>
        <dbReference type="EMBL" id="KAB1656676.1"/>
    </source>
</evidence>
<evidence type="ECO:0000256" key="4">
    <source>
        <dbReference type="ARBA" id="ARBA00022723"/>
    </source>
</evidence>
<evidence type="ECO:0000256" key="5">
    <source>
        <dbReference type="ARBA" id="ARBA00022801"/>
    </source>
</evidence>
<evidence type="ECO:0000313" key="10">
    <source>
        <dbReference type="Proteomes" id="UP000467240"/>
    </source>
</evidence>
<dbReference type="EMBL" id="WBJZ01000011">
    <property type="protein sequence ID" value="KAB1656676.1"/>
    <property type="molecule type" value="Genomic_DNA"/>
</dbReference>
<feature type="binding site" evidence="7">
    <location>
        <position position="92"/>
    </location>
    <ligand>
        <name>Mg(2+)</name>
        <dbReference type="ChEBI" id="CHEBI:18420"/>
        <label>1</label>
        <note>catalytic</note>
    </ligand>
</feature>
<dbReference type="Gene3D" id="3.30.540.10">
    <property type="entry name" value="Fructose-1,6-Bisphosphatase, subunit A, domain 1"/>
    <property type="match status" value="1"/>
</dbReference>
<dbReference type="PANTHER" id="PTHR20854:SF4">
    <property type="entry name" value="INOSITOL-1-MONOPHOSPHATASE-RELATED"/>
    <property type="match status" value="1"/>
</dbReference>
<dbReference type="Gene3D" id="3.40.190.80">
    <property type="match status" value="1"/>
</dbReference>
<dbReference type="InterPro" id="IPR000760">
    <property type="entry name" value="Inositol_monophosphatase-like"/>
</dbReference>
<dbReference type="Proteomes" id="UP000467240">
    <property type="component" value="Unassembled WGS sequence"/>
</dbReference>
<dbReference type="GO" id="GO:0046854">
    <property type="term" value="P:phosphatidylinositol phosphate biosynthetic process"/>
    <property type="evidence" value="ECO:0007669"/>
    <property type="project" value="InterPro"/>
</dbReference>
<keyword evidence="10" id="KW-1185">Reference proteome</keyword>
<dbReference type="PROSITE" id="PS00630">
    <property type="entry name" value="IMP_2"/>
    <property type="match status" value="1"/>
</dbReference>
<reference evidence="9 10" key="1">
    <citation type="submission" date="2019-09" db="EMBL/GenBank/DDBJ databases">
        <title>Phylogeny of genus Pseudoclavibacter and closely related genus.</title>
        <authorList>
            <person name="Li Y."/>
        </authorList>
    </citation>
    <scope>NUCLEOTIDE SEQUENCE [LARGE SCALE GENOMIC DNA]</scope>
    <source>
        <strain evidence="9 10">DSM 23821</strain>
    </source>
</reference>
<dbReference type="CDD" id="cd01639">
    <property type="entry name" value="IMPase"/>
    <property type="match status" value="1"/>
</dbReference>
<feature type="binding site" evidence="7">
    <location>
        <position position="108"/>
    </location>
    <ligand>
        <name>Mg(2+)</name>
        <dbReference type="ChEBI" id="CHEBI:18420"/>
        <label>1</label>
        <note>catalytic</note>
    </ligand>
</feature>
<dbReference type="InterPro" id="IPR020550">
    <property type="entry name" value="Inositol_monophosphatase_CS"/>
</dbReference>
<dbReference type="GO" id="GO:0007165">
    <property type="term" value="P:signal transduction"/>
    <property type="evidence" value="ECO:0007669"/>
    <property type="project" value="TreeGrafter"/>
</dbReference>
<comment type="similarity">
    <text evidence="3 8">Belongs to the inositol monophosphatase superfamily.</text>
</comment>
<sequence length="293" mass="30569">MTTSSTVPSEDPDARRIADAVSESELERLRALAVDVALEAGALARDRRLHGVEVADTKSSPVDVVTEVDREVEAVVRARLAAARPDDGFFGEESSPTESAGDFTWIVDPIDGTVNYLYGIPAYAVSIALVAGDPASDAYATLVGVVVNPALGECFTAVRGGGAELGGAPLACSTQTDLSLALVGTGFGYEADRRGRQAVAWAALAPRVRDLRRMGAAALDLCNVAAGRYDLYYEAGTNAWDHAAGALIAREAGARVTGGEGLRESRRLVIAGPEVLVEAFERIAPAEVALELG</sequence>
<dbReference type="OrthoDB" id="9772456at2"/>
<gene>
    <name evidence="9" type="ORF">F8O01_09805</name>
</gene>
<dbReference type="PRINTS" id="PR00377">
    <property type="entry name" value="IMPHPHTASES"/>
</dbReference>
<protein>
    <recommendedName>
        <fullName evidence="8">Inositol-1-monophosphatase</fullName>
        <ecNumber evidence="8">3.1.3.25</ecNumber>
    </recommendedName>
</protein>
<evidence type="ECO:0000256" key="6">
    <source>
        <dbReference type="ARBA" id="ARBA00022842"/>
    </source>
</evidence>
<keyword evidence="5 8" id="KW-0378">Hydrolase</keyword>
<comment type="caution">
    <text evidence="9">The sequence shown here is derived from an EMBL/GenBank/DDBJ whole genome shotgun (WGS) entry which is preliminary data.</text>
</comment>
<evidence type="ECO:0000256" key="3">
    <source>
        <dbReference type="ARBA" id="ARBA00009759"/>
    </source>
</evidence>
<dbReference type="InterPro" id="IPR020583">
    <property type="entry name" value="Inositol_monoP_metal-BS"/>
</dbReference>
<evidence type="ECO:0000256" key="7">
    <source>
        <dbReference type="PIRSR" id="PIRSR600760-2"/>
    </source>
</evidence>
<evidence type="ECO:0000256" key="8">
    <source>
        <dbReference type="RuleBase" id="RU364068"/>
    </source>
</evidence>
<dbReference type="EC" id="3.1.3.25" evidence="8"/>
<name>A0A7J5BT79_9MICO</name>
<dbReference type="RefSeq" id="WP_158040690.1">
    <property type="nucleotide sequence ID" value="NZ_JACCFV010000001.1"/>
</dbReference>
<keyword evidence="6 7" id="KW-0460">Magnesium</keyword>
<dbReference type="InterPro" id="IPR033942">
    <property type="entry name" value="IMPase"/>
</dbReference>
<accession>A0A7J5BT79</accession>
<feature type="binding site" evidence="7">
    <location>
        <position position="111"/>
    </location>
    <ligand>
        <name>Mg(2+)</name>
        <dbReference type="ChEBI" id="CHEBI:18420"/>
        <label>1</label>
        <note>catalytic</note>
    </ligand>
</feature>
<dbReference type="GO" id="GO:0046872">
    <property type="term" value="F:metal ion binding"/>
    <property type="evidence" value="ECO:0007669"/>
    <property type="project" value="UniProtKB-KW"/>
</dbReference>
<dbReference type="AlphaFoldDB" id="A0A7J5BT79"/>
<dbReference type="PANTHER" id="PTHR20854">
    <property type="entry name" value="INOSITOL MONOPHOSPHATASE"/>
    <property type="match status" value="1"/>
</dbReference>
<organism evidence="9 10">
    <name type="scientific">Pseudoclavibacter chungangensis</name>
    <dbReference type="NCBI Taxonomy" id="587635"/>
    <lineage>
        <taxon>Bacteria</taxon>
        <taxon>Bacillati</taxon>
        <taxon>Actinomycetota</taxon>
        <taxon>Actinomycetes</taxon>
        <taxon>Micrococcales</taxon>
        <taxon>Microbacteriaceae</taxon>
        <taxon>Pseudoclavibacter</taxon>
    </lineage>
</organism>
<dbReference type="GO" id="GO:0008934">
    <property type="term" value="F:inositol monophosphate 1-phosphatase activity"/>
    <property type="evidence" value="ECO:0007669"/>
    <property type="project" value="InterPro"/>
</dbReference>
<evidence type="ECO:0000256" key="1">
    <source>
        <dbReference type="ARBA" id="ARBA00001033"/>
    </source>
</evidence>